<keyword evidence="3" id="KW-1185">Reference proteome</keyword>
<dbReference type="PANTHER" id="PTHR48079">
    <property type="entry name" value="PROTEIN YEEZ"/>
    <property type="match status" value="1"/>
</dbReference>
<accession>A0ABT0ZSQ3</accession>
<dbReference type="SUPFAM" id="SSF51735">
    <property type="entry name" value="NAD(P)-binding Rossmann-fold domains"/>
    <property type="match status" value="1"/>
</dbReference>
<dbReference type="PANTHER" id="PTHR48079:SF6">
    <property type="entry name" value="NAD(P)-BINDING DOMAIN-CONTAINING PROTEIN-RELATED"/>
    <property type="match status" value="1"/>
</dbReference>
<dbReference type="EMBL" id="JAGSOV010000006">
    <property type="protein sequence ID" value="MCO1653745.1"/>
    <property type="molecule type" value="Genomic_DNA"/>
</dbReference>
<dbReference type="InterPro" id="IPR001509">
    <property type="entry name" value="Epimerase_deHydtase"/>
</dbReference>
<gene>
    <name evidence="2" type="ORF">KDL28_01620</name>
</gene>
<reference evidence="2" key="1">
    <citation type="submission" date="2021-04" db="EMBL/GenBank/DDBJ databases">
        <title>Pseudonocardia sp. nov., isolated from sandy soil of mangrove forest.</title>
        <authorList>
            <person name="Zan Z."/>
            <person name="Huang R."/>
            <person name="Liu W."/>
        </authorList>
    </citation>
    <scope>NUCLEOTIDE SEQUENCE</scope>
    <source>
        <strain evidence="2">S2-4</strain>
    </source>
</reference>
<evidence type="ECO:0000313" key="3">
    <source>
        <dbReference type="Proteomes" id="UP001165283"/>
    </source>
</evidence>
<name>A0ABT0ZSQ3_9PSEU</name>
<evidence type="ECO:0000259" key="1">
    <source>
        <dbReference type="Pfam" id="PF01370"/>
    </source>
</evidence>
<dbReference type="InterPro" id="IPR051783">
    <property type="entry name" value="NAD(P)-dependent_oxidoreduct"/>
</dbReference>
<dbReference type="InterPro" id="IPR036291">
    <property type="entry name" value="NAD(P)-bd_dom_sf"/>
</dbReference>
<dbReference type="RefSeq" id="WP_252435334.1">
    <property type="nucleotide sequence ID" value="NZ_JAGSOV010000006.1"/>
</dbReference>
<proteinExistence type="predicted"/>
<protein>
    <submittedName>
        <fullName evidence="2">NAD-dependent epimerase/dehydratase family protein</fullName>
    </submittedName>
</protein>
<feature type="domain" description="NAD-dependent epimerase/dehydratase" evidence="1">
    <location>
        <begin position="7"/>
        <end position="213"/>
    </location>
</feature>
<evidence type="ECO:0000313" key="2">
    <source>
        <dbReference type="EMBL" id="MCO1653745.1"/>
    </source>
</evidence>
<comment type="caution">
    <text evidence="2">The sequence shown here is derived from an EMBL/GenBank/DDBJ whole genome shotgun (WGS) entry which is preliminary data.</text>
</comment>
<sequence>MERDLHVVVGATGGTGTALVHELRRRGHRVRAVNRGGTGRHGADVEVAAGDATDAASMREVCRGATAVYNCVNPPFAAWTSTFPAAVRGTIEGAAAAGARLVFADDTWMYGRVDAPMTESTPARPVGGKGVLRAWLAEAVLAAHARGTCPTVIGRAGELYGPLVESVLGAGLFGAAVAGRPPRWIGALDRPLTPTYIGDFARVLATLGEEPDDRAADPLLGRVWHVPHPAPLTGRELVGLVRAGTGSRAPLLRIGSPLARRLAAVWPLAREGAELVYQFEMPFVVDGSAFAARFPGFDPVPWADGVARTLAWYRDPVPSPDAAAAPGRERVVTG</sequence>
<dbReference type="Gene3D" id="3.40.50.720">
    <property type="entry name" value="NAD(P)-binding Rossmann-like Domain"/>
    <property type="match status" value="1"/>
</dbReference>
<dbReference type="Pfam" id="PF01370">
    <property type="entry name" value="Epimerase"/>
    <property type="match status" value="1"/>
</dbReference>
<dbReference type="Proteomes" id="UP001165283">
    <property type="component" value="Unassembled WGS sequence"/>
</dbReference>
<organism evidence="2 3">
    <name type="scientific">Pseudonocardia humida</name>
    <dbReference type="NCBI Taxonomy" id="2800819"/>
    <lineage>
        <taxon>Bacteria</taxon>
        <taxon>Bacillati</taxon>
        <taxon>Actinomycetota</taxon>
        <taxon>Actinomycetes</taxon>
        <taxon>Pseudonocardiales</taxon>
        <taxon>Pseudonocardiaceae</taxon>
        <taxon>Pseudonocardia</taxon>
    </lineage>
</organism>